<keyword evidence="2" id="KW-1133">Transmembrane helix</keyword>
<dbReference type="Proteomes" id="UP001162001">
    <property type="component" value="Segment"/>
</dbReference>
<proteinExistence type="predicted"/>
<reference evidence="3 4" key="1">
    <citation type="submission" date="2020-04" db="EMBL/GenBank/DDBJ databases">
        <title>Advantages and limits of metagenomic assembly and binning of a giant virus.</title>
        <authorList>
            <person name="Schulz F."/>
            <person name="Andreani J."/>
            <person name="Francis R."/>
            <person name="Boudjemaa H."/>
            <person name="Bou Khalil J.Y."/>
            <person name="Lee J."/>
            <person name="La Scola B."/>
            <person name="Woyke T."/>
        </authorList>
    </citation>
    <scope>NUCLEOTIDE SEQUENCE [LARGE SCALE GENOMIC DNA]</scope>
    <source>
        <strain evidence="3 4">FV1/VV64</strain>
    </source>
</reference>
<keyword evidence="2" id="KW-0812">Transmembrane</keyword>
<gene>
    <name evidence="3" type="ORF">Fadolivirus_1_608</name>
</gene>
<name>A0A7D3QVW7_9VIRU</name>
<dbReference type="EMBL" id="MT418680">
    <property type="protein sequence ID" value="QKF94066.1"/>
    <property type="molecule type" value="Genomic_DNA"/>
</dbReference>
<dbReference type="GO" id="GO:0000030">
    <property type="term" value="F:mannosyltransferase activity"/>
    <property type="evidence" value="ECO:0007669"/>
    <property type="project" value="TreeGrafter"/>
</dbReference>
<sequence>MTFPKIIHQIWFQGIDLIPQELLINSKKIFDYHPSYQYIVWDDDKINQYFKDNDKILKTYNKLKHLHQKVDFIRYCLLYELGGIYVDMDVTILQSFDDIINKYNEYECIISTINLNTLESYGLCFNKICLNNGVIISKPKSEFLLNLINSIHDNTKCKYYDLNKSICINRTTGPLLFTKVFNNYHNKQKIKVLDWSYFEPCILGDLCDIKNNTILIHHHNTTWINKFFTTIGYYYFKYRIFVYLLLIIIVIQMTYYFISYIKK</sequence>
<evidence type="ECO:0000313" key="3">
    <source>
        <dbReference type="EMBL" id="QKF94066.1"/>
    </source>
</evidence>
<organism evidence="3 4">
    <name type="scientific">Fadolivirus FV1/VV64</name>
    <dbReference type="NCBI Taxonomy" id="3070911"/>
    <lineage>
        <taxon>Viruses</taxon>
        <taxon>Varidnaviria</taxon>
        <taxon>Bamfordvirae</taxon>
        <taxon>Nucleocytoviricota</taxon>
        <taxon>Megaviricetes</taxon>
        <taxon>Imitervirales</taxon>
        <taxon>Mimiviridae</taxon>
        <taxon>Klosneuvirinae</taxon>
        <taxon>Fadolivirus</taxon>
        <taxon>Fadolivirus algeromassiliense</taxon>
    </lineage>
</organism>
<evidence type="ECO:0000256" key="2">
    <source>
        <dbReference type="SAM" id="Phobius"/>
    </source>
</evidence>
<dbReference type="Gene3D" id="3.90.550.20">
    <property type="match status" value="1"/>
</dbReference>
<feature type="transmembrane region" description="Helical" evidence="2">
    <location>
        <begin position="240"/>
        <end position="258"/>
    </location>
</feature>
<keyword evidence="4" id="KW-1185">Reference proteome</keyword>
<dbReference type="PANTHER" id="PTHR32385:SF15">
    <property type="entry name" value="INOSITOL PHOSPHOCERAMIDE MANNOSYLTRANSFERASE 1"/>
    <property type="match status" value="1"/>
</dbReference>
<accession>A0A7D3QVW7</accession>
<dbReference type="GO" id="GO:0016020">
    <property type="term" value="C:membrane"/>
    <property type="evidence" value="ECO:0007669"/>
    <property type="project" value="GOC"/>
</dbReference>
<evidence type="ECO:0000256" key="1">
    <source>
        <dbReference type="ARBA" id="ARBA00022679"/>
    </source>
</evidence>
<evidence type="ECO:0000313" key="4">
    <source>
        <dbReference type="Proteomes" id="UP001162001"/>
    </source>
</evidence>
<dbReference type="GO" id="GO:0051999">
    <property type="term" value="P:mannosyl-inositol phosphorylceramide biosynthetic process"/>
    <property type="evidence" value="ECO:0007669"/>
    <property type="project" value="TreeGrafter"/>
</dbReference>
<protein>
    <submittedName>
        <fullName evidence="3">Glycosyltransferase sugar-binding protein containing DXd motif</fullName>
    </submittedName>
</protein>
<dbReference type="Pfam" id="PF04488">
    <property type="entry name" value="Gly_transf_sug"/>
    <property type="match status" value="1"/>
</dbReference>
<dbReference type="PANTHER" id="PTHR32385">
    <property type="entry name" value="MANNOSYL PHOSPHORYLINOSITOL CERAMIDE SYNTHASE"/>
    <property type="match status" value="1"/>
</dbReference>
<dbReference type="InterPro" id="IPR029044">
    <property type="entry name" value="Nucleotide-diphossugar_trans"/>
</dbReference>
<dbReference type="SUPFAM" id="SSF53448">
    <property type="entry name" value="Nucleotide-diphospho-sugar transferases"/>
    <property type="match status" value="1"/>
</dbReference>
<dbReference type="InterPro" id="IPR007577">
    <property type="entry name" value="GlycoTrfase_DXD_sugar-bd_CS"/>
</dbReference>
<keyword evidence="2" id="KW-0472">Membrane</keyword>
<dbReference type="InterPro" id="IPR051706">
    <property type="entry name" value="Glycosyltransferase_domain"/>
</dbReference>
<keyword evidence="1" id="KW-0808">Transferase</keyword>